<evidence type="ECO:0000256" key="3">
    <source>
        <dbReference type="ARBA" id="ARBA00023012"/>
    </source>
</evidence>
<evidence type="ECO:0000256" key="7">
    <source>
        <dbReference type="PROSITE-ProRule" id="PRU00169"/>
    </source>
</evidence>
<keyword evidence="5 8" id="KW-0238">DNA-binding</keyword>
<evidence type="ECO:0000256" key="4">
    <source>
        <dbReference type="ARBA" id="ARBA00023015"/>
    </source>
</evidence>
<reference evidence="11 12" key="1">
    <citation type="submission" date="2023-10" db="EMBL/GenBank/DDBJ databases">
        <title>Virgibacillus soli CC-YMP-6 genome.</title>
        <authorList>
            <person name="Miliotis G."/>
            <person name="Sengupta P."/>
            <person name="Hameed A."/>
            <person name="Chuvochina M."/>
            <person name="Mcdonagh F."/>
            <person name="Simpson A.C."/>
            <person name="Singh N.K."/>
            <person name="Rekha P.D."/>
            <person name="Raman K."/>
            <person name="Hugenholtz P."/>
            <person name="Venkateswaran K."/>
        </authorList>
    </citation>
    <scope>NUCLEOTIDE SEQUENCE [LARGE SCALE GENOMIC DNA]</scope>
    <source>
        <strain evidence="11 12">CC-YMP-6</strain>
    </source>
</reference>
<dbReference type="Pfam" id="PF00072">
    <property type="entry name" value="Response_reg"/>
    <property type="match status" value="1"/>
</dbReference>
<protein>
    <submittedName>
        <fullName evidence="11">Response regulator transcription factor</fullName>
    </submittedName>
</protein>
<gene>
    <name evidence="11" type="ORF">RWD45_17845</name>
</gene>
<organism evidence="11 12">
    <name type="scientific">Paracerasibacillus soli</name>
    <dbReference type="NCBI Taxonomy" id="480284"/>
    <lineage>
        <taxon>Bacteria</taxon>
        <taxon>Bacillati</taxon>
        <taxon>Bacillota</taxon>
        <taxon>Bacilli</taxon>
        <taxon>Bacillales</taxon>
        <taxon>Bacillaceae</taxon>
        <taxon>Paracerasibacillus</taxon>
    </lineage>
</organism>
<dbReference type="SMART" id="SM00862">
    <property type="entry name" value="Trans_reg_C"/>
    <property type="match status" value="1"/>
</dbReference>
<dbReference type="CDD" id="cd00383">
    <property type="entry name" value="trans_reg_C"/>
    <property type="match status" value="1"/>
</dbReference>
<dbReference type="InterPro" id="IPR011006">
    <property type="entry name" value="CheY-like_superfamily"/>
</dbReference>
<evidence type="ECO:0000259" key="9">
    <source>
        <dbReference type="PROSITE" id="PS50110"/>
    </source>
</evidence>
<dbReference type="InterPro" id="IPR036388">
    <property type="entry name" value="WH-like_DNA-bd_sf"/>
</dbReference>
<dbReference type="EMBL" id="JAWDIQ010000003">
    <property type="protein sequence ID" value="MDY0410074.1"/>
    <property type="molecule type" value="Genomic_DNA"/>
</dbReference>
<evidence type="ECO:0000256" key="6">
    <source>
        <dbReference type="ARBA" id="ARBA00023163"/>
    </source>
</evidence>
<dbReference type="Proteomes" id="UP001275315">
    <property type="component" value="Unassembled WGS sequence"/>
</dbReference>
<dbReference type="InterPro" id="IPR001789">
    <property type="entry name" value="Sig_transdc_resp-reg_receiver"/>
</dbReference>
<dbReference type="SUPFAM" id="SSF52172">
    <property type="entry name" value="CheY-like"/>
    <property type="match status" value="1"/>
</dbReference>
<evidence type="ECO:0000256" key="5">
    <source>
        <dbReference type="ARBA" id="ARBA00023125"/>
    </source>
</evidence>
<evidence type="ECO:0000256" key="2">
    <source>
        <dbReference type="ARBA" id="ARBA00022553"/>
    </source>
</evidence>
<keyword evidence="4" id="KW-0805">Transcription regulation</keyword>
<name>A0ABU5CUL7_9BACI</name>
<dbReference type="InterPro" id="IPR039420">
    <property type="entry name" value="WalR-like"/>
</dbReference>
<evidence type="ECO:0000313" key="12">
    <source>
        <dbReference type="Proteomes" id="UP001275315"/>
    </source>
</evidence>
<dbReference type="Gene3D" id="1.10.10.10">
    <property type="entry name" value="Winged helix-like DNA-binding domain superfamily/Winged helix DNA-binding domain"/>
    <property type="match status" value="1"/>
</dbReference>
<evidence type="ECO:0000259" key="10">
    <source>
        <dbReference type="PROSITE" id="PS51755"/>
    </source>
</evidence>
<proteinExistence type="predicted"/>
<dbReference type="PROSITE" id="PS51755">
    <property type="entry name" value="OMPR_PHOB"/>
    <property type="match status" value="1"/>
</dbReference>
<feature type="domain" description="Response regulatory" evidence="9">
    <location>
        <begin position="4"/>
        <end position="117"/>
    </location>
</feature>
<keyword evidence="2 7" id="KW-0597">Phosphoprotein</keyword>
<feature type="domain" description="OmpR/PhoB-type" evidence="10">
    <location>
        <begin position="129"/>
        <end position="227"/>
    </location>
</feature>
<feature type="modified residue" description="4-aspartylphosphate" evidence="7">
    <location>
        <position position="53"/>
    </location>
</feature>
<dbReference type="PANTHER" id="PTHR48111:SF43">
    <property type="entry name" value="STAGE 0 SPORULATION PROTEIN A HOMOLOG"/>
    <property type="match status" value="1"/>
</dbReference>
<accession>A0ABU5CUL7</accession>
<dbReference type="Pfam" id="PF00486">
    <property type="entry name" value="Trans_reg_C"/>
    <property type="match status" value="1"/>
</dbReference>
<dbReference type="Gene3D" id="6.10.250.690">
    <property type="match status" value="1"/>
</dbReference>
<dbReference type="InterPro" id="IPR016032">
    <property type="entry name" value="Sig_transdc_resp-reg_C-effctor"/>
</dbReference>
<dbReference type="SMART" id="SM00448">
    <property type="entry name" value="REC"/>
    <property type="match status" value="1"/>
</dbReference>
<evidence type="ECO:0000256" key="1">
    <source>
        <dbReference type="ARBA" id="ARBA00004496"/>
    </source>
</evidence>
<comment type="subcellular location">
    <subcellularLocation>
        <location evidence="1">Cytoplasm</location>
    </subcellularLocation>
</comment>
<dbReference type="SUPFAM" id="SSF46894">
    <property type="entry name" value="C-terminal effector domain of the bipartite response regulators"/>
    <property type="match status" value="1"/>
</dbReference>
<feature type="DNA-binding region" description="OmpR/PhoB-type" evidence="8">
    <location>
        <begin position="129"/>
        <end position="227"/>
    </location>
</feature>
<dbReference type="RefSeq" id="WP_320380933.1">
    <property type="nucleotide sequence ID" value="NZ_JAWDIQ010000003.1"/>
</dbReference>
<dbReference type="PANTHER" id="PTHR48111">
    <property type="entry name" value="REGULATOR OF RPOS"/>
    <property type="match status" value="1"/>
</dbReference>
<keyword evidence="3" id="KW-0902">Two-component regulatory system</keyword>
<dbReference type="Gene3D" id="3.40.50.2300">
    <property type="match status" value="1"/>
</dbReference>
<evidence type="ECO:0000256" key="8">
    <source>
        <dbReference type="PROSITE-ProRule" id="PRU01091"/>
    </source>
</evidence>
<keyword evidence="12" id="KW-1185">Reference proteome</keyword>
<sequence length="233" mass="27340">MGYKVMLVEDDLQLSKLIQENLERYGYDVYKPKNFFNIVNEFINIKPDLVLLDINLPYYDGFFLCRSFRKQSNVPIIIISARNQELDQIMAIELGADDYITKPFTFGLLQTKVKSIIRRIYGEYSTLDITNTCVGELCIDGKMLTLTFQEKKVELSKNEYRLLKKLMDNYGDFVSREELIEEVWDSVTFVDDNTLTVNISRIKNILYRLGFDDIIKSKRGVGYMFYNPTLMRD</sequence>
<dbReference type="PROSITE" id="PS50110">
    <property type="entry name" value="RESPONSE_REGULATORY"/>
    <property type="match status" value="1"/>
</dbReference>
<keyword evidence="6" id="KW-0804">Transcription</keyword>
<evidence type="ECO:0000313" key="11">
    <source>
        <dbReference type="EMBL" id="MDY0410074.1"/>
    </source>
</evidence>
<comment type="caution">
    <text evidence="11">The sequence shown here is derived from an EMBL/GenBank/DDBJ whole genome shotgun (WGS) entry which is preliminary data.</text>
</comment>
<dbReference type="InterPro" id="IPR001867">
    <property type="entry name" value="OmpR/PhoB-type_DNA-bd"/>
</dbReference>